<dbReference type="PROSITE" id="PS00194">
    <property type="entry name" value="THIOREDOXIN_1"/>
    <property type="match status" value="1"/>
</dbReference>
<dbReference type="InterPro" id="IPR004045">
    <property type="entry name" value="Glutathione_S-Trfase_N"/>
</dbReference>
<evidence type="ECO:0000313" key="5">
    <source>
        <dbReference type="Proteomes" id="UP000442469"/>
    </source>
</evidence>
<dbReference type="CDD" id="cd02976">
    <property type="entry name" value="NrdH"/>
    <property type="match status" value="1"/>
</dbReference>
<reference evidence="2 4" key="1">
    <citation type="submission" date="2014-04" db="EMBL/GenBank/DDBJ databases">
        <authorList>
            <person name="Bishop-Lilly K.A."/>
            <person name="Broomall S.M."/>
            <person name="Chain P.S."/>
            <person name="Chertkov O."/>
            <person name="Coyne S.R."/>
            <person name="Daligault H.E."/>
            <person name="Davenport K.W."/>
            <person name="Erkkila T."/>
            <person name="Frey K.G."/>
            <person name="Gibbons H.S."/>
            <person name="Gu W."/>
            <person name="Jaissle J."/>
            <person name="Johnson S.L."/>
            <person name="Koroleva G.I."/>
            <person name="Ladner J.T."/>
            <person name="Lo C.-C."/>
            <person name="Minogue T.D."/>
            <person name="Munk C."/>
            <person name="Palacios G.F."/>
            <person name="Redden C.L."/>
            <person name="Rosenzweig C.N."/>
            <person name="Scholz M.B."/>
            <person name="Teshima H."/>
            <person name="Xu Y."/>
        </authorList>
    </citation>
    <scope>NUCLEOTIDE SEQUENCE [LARGE SCALE GENOMIC DNA]</scope>
    <source>
        <strain evidence="2 4">8244</strain>
    </source>
</reference>
<dbReference type="OrthoDB" id="9795531at2"/>
<keyword evidence="4" id="KW-1185">Reference proteome</keyword>
<dbReference type="EMBL" id="JMQA01000027">
    <property type="protein sequence ID" value="KFN08639.1"/>
    <property type="molecule type" value="Genomic_DNA"/>
</dbReference>
<dbReference type="PROSITE" id="PS51354">
    <property type="entry name" value="GLUTAREDOXIN_2"/>
    <property type="match status" value="1"/>
</dbReference>
<comment type="caution">
    <text evidence="2">The sequence shown here is derived from an EMBL/GenBank/DDBJ whole genome shotgun (WGS) entry which is preliminary data.</text>
</comment>
<protein>
    <submittedName>
        <fullName evidence="2">Glutaredoxin family protein</fullName>
    </submittedName>
</protein>
<dbReference type="PROSITE" id="PS00195">
    <property type="entry name" value="GLUTAREDOXIN_1"/>
    <property type="match status" value="1"/>
</dbReference>
<name>A0A090ZBJ1_PAEMA</name>
<evidence type="ECO:0000313" key="2">
    <source>
        <dbReference type="EMBL" id="KFN08639.1"/>
    </source>
</evidence>
<dbReference type="PANTHER" id="PTHR34386:SF1">
    <property type="entry name" value="GLUTAREDOXIN-LIKE PROTEIN NRDH"/>
    <property type="match status" value="1"/>
</dbReference>
<dbReference type="InterPro" id="IPR011767">
    <property type="entry name" value="GLR_AS"/>
</dbReference>
<reference evidence="3 5" key="2">
    <citation type="submission" date="2019-11" db="EMBL/GenBank/DDBJ databases">
        <title>Draft genome sequences of five Paenibacillus species of dairy origin.</title>
        <authorList>
            <person name="Olajide A.M."/>
            <person name="Chen S."/>
            <person name="Lapointe G."/>
        </authorList>
    </citation>
    <scope>NUCLEOTIDE SEQUENCE [LARGE SCALE GENOMIC DNA]</scope>
    <source>
        <strain evidence="3 5">3CT49</strain>
    </source>
</reference>
<dbReference type="STRING" id="44252.DJ90_5326"/>
<proteinExistence type="predicted"/>
<dbReference type="HOGENOM" id="CLU_026126_9_3_9"/>
<dbReference type="InterPro" id="IPR036249">
    <property type="entry name" value="Thioredoxin-like_sf"/>
</dbReference>
<dbReference type="GO" id="GO:0009055">
    <property type="term" value="F:electron transfer activity"/>
    <property type="evidence" value="ECO:0007669"/>
    <property type="project" value="TreeGrafter"/>
</dbReference>
<evidence type="ECO:0000313" key="3">
    <source>
        <dbReference type="EMBL" id="MUG25138.1"/>
    </source>
</evidence>
<dbReference type="Pfam" id="PF00462">
    <property type="entry name" value="Glutaredoxin"/>
    <property type="match status" value="1"/>
</dbReference>
<dbReference type="GeneID" id="77011440"/>
<evidence type="ECO:0000259" key="1">
    <source>
        <dbReference type="PROSITE" id="PS50404"/>
    </source>
</evidence>
<dbReference type="EMBL" id="WNZZ01000021">
    <property type="protein sequence ID" value="MUG25138.1"/>
    <property type="molecule type" value="Genomic_DNA"/>
</dbReference>
<accession>A0A090ZBJ1</accession>
<gene>
    <name evidence="2" type="ORF">DJ90_5326</name>
    <name evidence="3" type="ORF">GNQ08_22485</name>
</gene>
<sequence length="78" mass="8806">MASVIVYTSTNCPHCKQVKSFLSDKGVAYEERNIEQNDEYAQQVWDMGMRAVPVTVIGEHRILGMNKTQFDKALAELA</sequence>
<dbReference type="AlphaFoldDB" id="A0A090ZBJ1"/>
<dbReference type="GO" id="GO:0045454">
    <property type="term" value="P:cell redox homeostasis"/>
    <property type="evidence" value="ECO:0007669"/>
    <property type="project" value="TreeGrafter"/>
</dbReference>
<dbReference type="RefSeq" id="WP_036619702.1">
    <property type="nucleotide sequence ID" value="NZ_BGML01000016.1"/>
</dbReference>
<dbReference type="PROSITE" id="PS50404">
    <property type="entry name" value="GST_NTER"/>
    <property type="match status" value="1"/>
</dbReference>
<dbReference type="Proteomes" id="UP000442469">
    <property type="component" value="Unassembled WGS sequence"/>
</dbReference>
<dbReference type="PANTHER" id="PTHR34386">
    <property type="entry name" value="GLUTAREDOXIN"/>
    <property type="match status" value="1"/>
</dbReference>
<dbReference type="InterPro" id="IPR002109">
    <property type="entry name" value="Glutaredoxin"/>
</dbReference>
<dbReference type="InterPro" id="IPR017937">
    <property type="entry name" value="Thioredoxin_CS"/>
</dbReference>
<evidence type="ECO:0000313" key="4">
    <source>
        <dbReference type="Proteomes" id="UP000029278"/>
    </source>
</evidence>
<dbReference type="InterPro" id="IPR051548">
    <property type="entry name" value="Grx-like_ET"/>
</dbReference>
<dbReference type="Gene3D" id="3.40.30.10">
    <property type="entry name" value="Glutaredoxin"/>
    <property type="match status" value="1"/>
</dbReference>
<dbReference type="PATRIC" id="fig|44252.3.peg.2985"/>
<feature type="domain" description="GST N-terminal" evidence="1">
    <location>
        <begin position="2"/>
        <end position="78"/>
    </location>
</feature>
<organism evidence="2 4">
    <name type="scientific">Paenibacillus macerans</name>
    <name type="common">Bacillus macerans</name>
    <dbReference type="NCBI Taxonomy" id="44252"/>
    <lineage>
        <taxon>Bacteria</taxon>
        <taxon>Bacillati</taxon>
        <taxon>Bacillota</taxon>
        <taxon>Bacilli</taxon>
        <taxon>Bacillales</taxon>
        <taxon>Paenibacillaceae</taxon>
        <taxon>Paenibacillus</taxon>
    </lineage>
</organism>
<dbReference type="Proteomes" id="UP000029278">
    <property type="component" value="Unassembled WGS sequence"/>
</dbReference>
<dbReference type="SUPFAM" id="SSF52833">
    <property type="entry name" value="Thioredoxin-like"/>
    <property type="match status" value="1"/>
</dbReference>